<dbReference type="Proteomes" id="UP000245962">
    <property type="component" value="Unassembled WGS sequence"/>
</dbReference>
<dbReference type="EMBL" id="QEHR01000002">
    <property type="protein sequence ID" value="PVW16547.1"/>
    <property type="molecule type" value="Genomic_DNA"/>
</dbReference>
<evidence type="ECO:0000256" key="7">
    <source>
        <dbReference type="SAM" id="Phobius"/>
    </source>
</evidence>
<dbReference type="OrthoDB" id="9792218at2"/>
<protein>
    <submittedName>
        <fullName evidence="10">Mechanosensitive ion channel protein</fullName>
    </submittedName>
</protein>
<evidence type="ECO:0000256" key="2">
    <source>
        <dbReference type="ARBA" id="ARBA00022475"/>
    </source>
</evidence>
<dbReference type="InterPro" id="IPR011066">
    <property type="entry name" value="MscS_channel_C_sf"/>
</dbReference>
<evidence type="ECO:0000256" key="8">
    <source>
        <dbReference type="SAM" id="SignalP"/>
    </source>
</evidence>
<proteinExistence type="predicted"/>
<evidence type="ECO:0000256" key="5">
    <source>
        <dbReference type="ARBA" id="ARBA00023136"/>
    </source>
</evidence>
<dbReference type="InterPro" id="IPR023408">
    <property type="entry name" value="MscS_beta-dom_sf"/>
</dbReference>
<sequence length="598" mass="68251">MKKIAPLLSLALIIFVFGLPGVNAQTAQDSIEPIDESKLPSKKEIINDSARYASNPFTDYNEAYYQVNRLNEQIGLPPKRFNLRTPQATLEHFVLKSRNGNYEEALYALNLNLLPQTTTKEEAAILAEKLYFVINQRVNIDWDALSDRPDGQIDISTTTNQAIAGKPRRSVVFGEVQLGERDIVMRVQRIRYKDYGALWLISANTVENIEPLYQEYGPRKLDKMMPEWSRVHFLGYQVWKFFGILVLLVLAWFFGKFVTYLIRKLLRKSKKIWIKHIANKLAKPAGILFGTLFFYILLDNLISLSGGVASIVYTSLIILIIGSITWFITRFVDYLMTYIAENKIGDVSEEENEEARKMLTYISVARRVVTFLVVIVGGYIIISQFRALEKVGISLLASAGVATVILGIAAQNTLGNIFAGLQIAITKPVRVGDTVIIKDDWGNVEEIGFTYMVVRTWDLRRLVVPLKYVISNIFENWSMTSSHQIRPIILYADYRVDVSKIRSEFEKMLEAEEDWDKDNPAVVEVVDMTEESVKIRALCSAKDARTTWKLHCALREKLIEYICQLEDGIYLSRTRVDISNPPQNRKNDQNNSSEAKDN</sequence>
<dbReference type="GO" id="GO:0008381">
    <property type="term" value="F:mechanosensitive monoatomic ion channel activity"/>
    <property type="evidence" value="ECO:0007669"/>
    <property type="project" value="UniProtKB-ARBA"/>
</dbReference>
<dbReference type="PANTHER" id="PTHR30566:SF25">
    <property type="entry name" value="INNER MEMBRANE PROTEIN"/>
    <property type="match status" value="1"/>
</dbReference>
<keyword evidence="5 7" id="KW-0472">Membrane</keyword>
<feature type="transmembrane region" description="Helical" evidence="7">
    <location>
        <begin position="304"/>
        <end position="328"/>
    </location>
</feature>
<dbReference type="SUPFAM" id="SSF82689">
    <property type="entry name" value="Mechanosensitive channel protein MscS (YggB), C-terminal domain"/>
    <property type="match status" value="1"/>
</dbReference>
<feature type="transmembrane region" description="Helical" evidence="7">
    <location>
        <begin position="281"/>
        <end position="298"/>
    </location>
</feature>
<dbReference type="InterPro" id="IPR010920">
    <property type="entry name" value="LSM_dom_sf"/>
</dbReference>
<keyword evidence="2" id="KW-1003">Cell membrane</keyword>
<evidence type="ECO:0000313" key="11">
    <source>
        <dbReference type="Proteomes" id="UP000245962"/>
    </source>
</evidence>
<dbReference type="Pfam" id="PF00924">
    <property type="entry name" value="MS_channel_2nd"/>
    <property type="match status" value="1"/>
</dbReference>
<feature type="compositionally biased region" description="Polar residues" evidence="6">
    <location>
        <begin position="580"/>
        <end position="598"/>
    </location>
</feature>
<dbReference type="SUPFAM" id="SSF50182">
    <property type="entry name" value="Sm-like ribonucleoproteins"/>
    <property type="match status" value="1"/>
</dbReference>
<name>A0A2U0I617_9FLAO</name>
<accession>A0A2U0I617</accession>
<dbReference type="AlphaFoldDB" id="A0A2U0I617"/>
<feature type="transmembrane region" description="Helical" evidence="7">
    <location>
        <begin position="364"/>
        <end position="385"/>
    </location>
</feature>
<evidence type="ECO:0000256" key="1">
    <source>
        <dbReference type="ARBA" id="ARBA00004651"/>
    </source>
</evidence>
<evidence type="ECO:0000313" key="10">
    <source>
        <dbReference type="EMBL" id="PVW16547.1"/>
    </source>
</evidence>
<organism evidence="10 11">
    <name type="scientific">Marixanthomonas spongiae</name>
    <dbReference type="NCBI Taxonomy" id="2174845"/>
    <lineage>
        <taxon>Bacteria</taxon>
        <taxon>Pseudomonadati</taxon>
        <taxon>Bacteroidota</taxon>
        <taxon>Flavobacteriia</taxon>
        <taxon>Flavobacteriales</taxon>
        <taxon>Flavobacteriaceae</taxon>
        <taxon>Marixanthomonas</taxon>
    </lineage>
</organism>
<keyword evidence="11" id="KW-1185">Reference proteome</keyword>
<comment type="caution">
    <text evidence="10">The sequence shown here is derived from an EMBL/GenBank/DDBJ whole genome shotgun (WGS) entry which is preliminary data.</text>
</comment>
<feature type="signal peptide" evidence="8">
    <location>
        <begin position="1"/>
        <end position="24"/>
    </location>
</feature>
<feature type="domain" description="Mechanosensitive ion channel MscS" evidence="9">
    <location>
        <begin position="412"/>
        <end position="478"/>
    </location>
</feature>
<dbReference type="PANTHER" id="PTHR30566">
    <property type="entry name" value="YNAI-RELATED MECHANOSENSITIVE ION CHANNEL"/>
    <property type="match status" value="1"/>
</dbReference>
<feature type="region of interest" description="Disordered" evidence="6">
    <location>
        <begin position="577"/>
        <end position="598"/>
    </location>
</feature>
<reference evidence="10 11" key="1">
    <citation type="submission" date="2018-04" db="EMBL/GenBank/DDBJ databases">
        <title>Marixanthomonas spongiae HN-E44 sp. nov., isolated from a marine sponge.</title>
        <authorList>
            <person name="Luo L."/>
            <person name="Zhuang L."/>
        </authorList>
    </citation>
    <scope>NUCLEOTIDE SEQUENCE [LARGE SCALE GENOMIC DNA]</scope>
    <source>
        <strain evidence="10 11">HN-E44</strain>
    </source>
</reference>
<comment type="subcellular location">
    <subcellularLocation>
        <location evidence="1">Cell membrane</location>
        <topology evidence="1">Multi-pass membrane protein</topology>
    </subcellularLocation>
</comment>
<keyword evidence="8" id="KW-0732">Signal</keyword>
<evidence type="ECO:0000259" key="9">
    <source>
        <dbReference type="Pfam" id="PF00924"/>
    </source>
</evidence>
<dbReference type="InterPro" id="IPR006685">
    <property type="entry name" value="MscS_channel_2nd"/>
</dbReference>
<keyword evidence="3 7" id="KW-0812">Transmembrane</keyword>
<dbReference type="Gene3D" id="2.30.30.60">
    <property type="match status" value="1"/>
</dbReference>
<feature type="transmembrane region" description="Helical" evidence="7">
    <location>
        <begin position="391"/>
        <end position="410"/>
    </location>
</feature>
<feature type="transmembrane region" description="Helical" evidence="7">
    <location>
        <begin position="239"/>
        <end position="261"/>
    </location>
</feature>
<evidence type="ECO:0000256" key="6">
    <source>
        <dbReference type="SAM" id="MobiDB-lite"/>
    </source>
</evidence>
<dbReference type="RefSeq" id="WP_116693561.1">
    <property type="nucleotide sequence ID" value="NZ_QEHR01000002.1"/>
</dbReference>
<feature type="chain" id="PRO_5015613142" evidence="8">
    <location>
        <begin position="25"/>
        <end position="598"/>
    </location>
</feature>
<evidence type="ECO:0000256" key="4">
    <source>
        <dbReference type="ARBA" id="ARBA00022989"/>
    </source>
</evidence>
<dbReference type="Gene3D" id="1.10.287.1260">
    <property type="match status" value="1"/>
</dbReference>
<dbReference type="GO" id="GO:0005886">
    <property type="term" value="C:plasma membrane"/>
    <property type="evidence" value="ECO:0007669"/>
    <property type="project" value="UniProtKB-SubCell"/>
</dbReference>
<evidence type="ECO:0000256" key="3">
    <source>
        <dbReference type="ARBA" id="ARBA00022692"/>
    </source>
</evidence>
<keyword evidence="4 7" id="KW-1133">Transmembrane helix</keyword>
<gene>
    <name evidence="10" type="ORF">DDV96_04680</name>
</gene>